<dbReference type="AlphaFoldDB" id="A0A2I2FUB7"/>
<evidence type="ECO:0000313" key="3">
    <source>
        <dbReference type="Proteomes" id="UP000234275"/>
    </source>
</evidence>
<proteinExistence type="predicted"/>
<reference evidence="2 3" key="1">
    <citation type="submission" date="2016-12" db="EMBL/GenBank/DDBJ databases">
        <title>The genomes of Aspergillus section Nigri reveals drivers in fungal speciation.</title>
        <authorList>
            <consortium name="DOE Joint Genome Institute"/>
            <person name="Vesth T.C."/>
            <person name="Nybo J."/>
            <person name="Theobald S."/>
            <person name="Brandl J."/>
            <person name="Frisvad J.C."/>
            <person name="Nielsen K.F."/>
            <person name="Lyhne E.K."/>
            <person name="Kogle M.E."/>
            <person name="Kuo A."/>
            <person name="Riley R."/>
            <person name="Clum A."/>
            <person name="Nolan M."/>
            <person name="Lipzen A."/>
            <person name="Salamov A."/>
            <person name="Henrissat B."/>
            <person name="Wiebenga A."/>
            <person name="De Vries R.P."/>
            <person name="Grigoriev I.V."/>
            <person name="Mortensen U.H."/>
            <person name="Andersen M.R."/>
            <person name="Baker S.E."/>
        </authorList>
    </citation>
    <scope>NUCLEOTIDE SEQUENCE [LARGE SCALE GENOMIC DNA]</scope>
    <source>
        <strain evidence="2 3">IBT 23096</strain>
    </source>
</reference>
<feature type="transmembrane region" description="Helical" evidence="1">
    <location>
        <begin position="28"/>
        <end position="49"/>
    </location>
</feature>
<evidence type="ECO:0000256" key="1">
    <source>
        <dbReference type="SAM" id="Phobius"/>
    </source>
</evidence>
<sequence>MHQTSQASPATQPRRLPSNVYYFRPYSYYYVMVFIFLGAFTCSGLSDYASQGSCILLWTAYITLTLLLITIDPLCVFEFKCRDEDGRDVILRRPVVGFKAYEVAIDLEAIAKREYTVEGGGDDDRLHDGYRYGYAFLRI</sequence>
<dbReference type="OrthoDB" id="4269184at2759"/>
<accession>A0A2I2FUB7</accession>
<keyword evidence="3" id="KW-1185">Reference proteome</keyword>
<comment type="caution">
    <text evidence="2">The sequence shown here is derived from an EMBL/GenBank/DDBJ whole genome shotgun (WGS) entry which is preliminary data.</text>
</comment>
<dbReference type="VEuPathDB" id="FungiDB:P170DRAFT_513456"/>
<dbReference type="RefSeq" id="XP_024699542.1">
    <property type="nucleotide sequence ID" value="XM_024855113.1"/>
</dbReference>
<keyword evidence="1" id="KW-1133">Transmembrane helix</keyword>
<keyword evidence="1" id="KW-0812">Transmembrane</keyword>
<feature type="transmembrane region" description="Helical" evidence="1">
    <location>
        <begin position="55"/>
        <end position="77"/>
    </location>
</feature>
<dbReference type="GeneID" id="36562819"/>
<keyword evidence="1" id="KW-0472">Membrane</keyword>
<dbReference type="Proteomes" id="UP000234275">
    <property type="component" value="Unassembled WGS sequence"/>
</dbReference>
<gene>
    <name evidence="2" type="ORF">P170DRAFT_513456</name>
</gene>
<organism evidence="2 3">
    <name type="scientific">Aspergillus steynii IBT 23096</name>
    <dbReference type="NCBI Taxonomy" id="1392250"/>
    <lineage>
        <taxon>Eukaryota</taxon>
        <taxon>Fungi</taxon>
        <taxon>Dikarya</taxon>
        <taxon>Ascomycota</taxon>
        <taxon>Pezizomycotina</taxon>
        <taxon>Eurotiomycetes</taxon>
        <taxon>Eurotiomycetidae</taxon>
        <taxon>Eurotiales</taxon>
        <taxon>Aspergillaceae</taxon>
        <taxon>Aspergillus</taxon>
        <taxon>Aspergillus subgen. Circumdati</taxon>
    </lineage>
</organism>
<name>A0A2I2FUB7_9EURO</name>
<protein>
    <submittedName>
        <fullName evidence="2">Uncharacterized protein</fullName>
    </submittedName>
</protein>
<evidence type="ECO:0000313" key="2">
    <source>
        <dbReference type="EMBL" id="PLB44240.1"/>
    </source>
</evidence>
<dbReference type="EMBL" id="MSFO01000009">
    <property type="protein sequence ID" value="PLB44240.1"/>
    <property type="molecule type" value="Genomic_DNA"/>
</dbReference>